<dbReference type="GO" id="GO:0005737">
    <property type="term" value="C:cytoplasm"/>
    <property type="evidence" value="ECO:0007669"/>
    <property type="project" value="TreeGrafter"/>
</dbReference>
<dbReference type="GO" id="GO:0004016">
    <property type="term" value="F:adenylate cyclase activity"/>
    <property type="evidence" value="ECO:0007669"/>
    <property type="project" value="TreeGrafter"/>
</dbReference>
<dbReference type="GO" id="GO:0035556">
    <property type="term" value="P:intracellular signal transduction"/>
    <property type="evidence" value="ECO:0007669"/>
    <property type="project" value="InterPro"/>
</dbReference>
<dbReference type="RefSeq" id="WP_067396842.1">
    <property type="nucleotide sequence ID" value="NZ_BCTA01000103.1"/>
</dbReference>
<evidence type="ECO:0000313" key="5">
    <source>
        <dbReference type="EMBL" id="MCV7026833.1"/>
    </source>
</evidence>
<keyword evidence="1" id="KW-0547">Nucleotide-binding</keyword>
<dbReference type="Proteomes" id="UP001207528">
    <property type="component" value="Unassembled WGS sequence"/>
</dbReference>
<dbReference type="Pfam" id="PF00211">
    <property type="entry name" value="Guanylate_cyc"/>
    <property type="match status" value="1"/>
</dbReference>
<evidence type="ECO:0000256" key="1">
    <source>
        <dbReference type="ARBA" id="ARBA00022741"/>
    </source>
</evidence>
<evidence type="ECO:0000256" key="2">
    <source>
        <dbReference type="ARBA" id="ARBA00022840"/>
    </source>
</evidence>
<dbReference type="Gene3D" id="3.40.50.300">
    <property type="entry name" value="P-loop containing nucleotide triphosphate hydrolases"/>
    <property type="match status" value="1"/>
</dbReference>
<dbReference type="InterPro" id="IPR027417">
    <property type="entry name" value="P-loop_NTPase"/>
</dbReference>
<proteinExistence type="predicted"/>
<organism evidence="5 7">
    <name type="scientific">Mycolicibacterium novocastrense</name>
    <name type="common">Mycobacterium novocastrense</name>
    <dbReference type="NCBI Taxonomy" id="59813"/>
    <lineage>
        <taxon>Bacteria</taxon>
        <taxon>Bacillati</taxon>
        <taxon>Actinomycetota</taxon>
        <taxon>Actinomycetes</taxon>
        <taxon>Mycobacteriales</taxon>
        <taxon>Mycobacteriaceae</taxon>
        <taxon>Mycolicibacterium</taxon>
    </lineage>
</organism>
<reference evidence="4 6" key="1">
    <citation type="journal article" date="2016" name="Genome Announc.">
        <title>Draft Genome Sequences of Five Rapidly Growing Mycobacterium Species, M. thermoresistibile, M. fortuitum subsp. acetamidolyticum, M. canariasense, M. brisbanense, and M. novocastrense.</title>
        <authorList>
            <person name="Katahira K."/>
            <person name="Ogura Y."/>
            <person name="Gotoh Y."/>
            <person name="Hayashi T."/>
        </authorList>
    </citation>
    <scope>NUCLEOTIDE SEQUENCE [LARGE SCALE GENOMIC DNA]</scope>
    <source>
        <strain evidence="4 6">JCM18114</strain>
    </source>
</reference>
<dbReference type="SUPFAM" id="SSF52540">
    <property type="entry name" value="P-loop containing nucleoside triphosphate hydrolases"/>
    <property type="match status" value="1"/>
</dbReference>
<dbReference type="GO" id="GO:0009190">
    <property type="term" value="P:cyclic nucleotide biosynthetic process"/>
    <property type="evidence" value="ECO:0007669"/>
    <property type="project" value="InterPro"/>
</dbReference>
<evidence type="ECO:0000259" key="3">
    <source>
        <dbReference type="PROSITE" id="PS50125"/>
    </source>
</evidence>
<name>A0AAW5SUL8_MYCNV</name>
<dbReference type="GO" id="GO:0005524">
    <property type="term" value="F:ATP binding"/>
    <property type="evidence" value="ECO:0007669"/>
    <property type="project" value="UniProtKB-KW"/>
</dbReference>
<dbReference type="Proteomes" id="UP000069773">
    <property type="component" value="Unassembled WGS sequence"/>
</dbReference>
<accession>A0AAW5SUL8</accession>
<dbReference type="EMBL" id="BCTA01000103">
    <property type="protein sequence ID" value="GAT12873.1"/>
    <property type="molecule type" value="Genomic_DNA"/>
</dbReference>
<evidence type="ECO:0000313" key="4">
    <source>
        <dbReference type="EMBL" id="GAT12873.1"/>
    </source>
</evidence>
<dbReference type="PANTHER" id="PTHR16305:SF28">
    <property type="entry name" value="GUANYLATE CYCLASE DOMAIN-CONTAINING PROTEIN"/>
    <property type="match status" value="1"/>
</dbReference>
<dbReference type="PANTHER" id="PTHR16305">
    <property type="entry name" value="TESTICULAR SOLUBLE ADENYLYL CYCLASE"/>
    <property type="match status" value="1"/>
</dbReference>
<dbReference type="SMART" id="SM00044">
    <property type="entry name" value="CYCc"/>
    <property type="match status" value="1"/>
</dbReference>
<dbReference type="InterPro" id="IPR001054">
    <property type="entry name" value="A/G_cyclase"/>
</dbReference>
<dbReference type="InterPro" id="IPR041664">
    <property type="entry name" value="AAA_16"/>
</dbReference>
<evidence type="ECO:0000313" key="6">
    <source>
        <dbReference type="Proteomes" id="UP000069773"/>
    </source>
</evidence>
<gene>
    <name evidence="5" type="ORF">H7I77_26400</name>
    <name evidence="4" type="ORF">RMCN_6006</name>
</gene>
<dbReference type="AlphaFoldDB" id="A0AAW5SUL8"/>
<reference evidence="5" key="3">
    <citation type="journal article" date="2022" name="BMC Genomics">
        <title>Comparative genome analysis of mycobacteria focusing on tRNA and non-coding RNA.</title>
        <authorList>
            <person name="Behra P.R.K."/>
            <person name="Pettersson B.M.F."/>
            <person name="Ramesh M."/>
            <person name="Das S."/>
            <person name="Dasgupta S."/>
            <person name="Kirsebom L.A."/>
        </authorList>
    </citation>
    <scope>NUCLEOTIDE SEQUENCE</scope>
    <source>
        <strain evidence="5">DSM 44203</strain>
    </source>
</reference>
<protein>
    <submittedName>
        <fullName evidence="5">AAA family ATPase</fullName>
    </submittedName>
    <submittedName>
        <fullName evidence="4">Adenylate/guanylate cyclase family protein</fullName>
    </submittedName>
</protein>
<dbReference type="Pfam" id="PF13240">
    <property type="entry name" value="Zn_Ribbon_1"/>
    <property type="match status" value="1"/>
</dbReference>
<evidence type="ECO:0000313" key="7">
    <source>
        <dbReference type="Proteomes" id="UP001207528"/>
    </source>
</evidence>
<comment type="caution">
    <text evidence="5">The sequence shown here is derived from an EMBL/GenBank/DDBJ whole genome shotgun (WGS) entry which is preliminary data.</text>
</comment>
<feature type="domain" description="Guanylate cyclase" evidence="3">
    <location>
        <begin position="40"/>
        <end position="171"/>
    </location>
</feature>
<keyword evidence="2" id="KW-0067">ATP-binding</keyword>
<dbReference type="EMBL" id="JACKTI010000072">
    <property type="protein sequence ID" value="MCV7026833.1"/>
    <property type="molecule type" value="Genomic_DNA"/>
</dbReference>
<dbReference type="CDD" id="cd07302">
    <property type="entry name" value="CHD"/>
    <property type="match status" value="1"/>
</dbReference>
<dbReference type="Gene3D" id="3.30.70.1230">
    <property type="entry name" value="Nucleotide cyclase"/>
    <property type="match status" value="1"/>
</dbReference>
<dbReference type="InterPro" id="IPR029787">
    <property type="entry name" value="Nucleotide_cyclase"/>
</dbReference>
<dbReference type="InterPro" id="IPR026870">
    <property type="entry name" value="Zinc_ribbon_dom"/>
</dbReference>
<dbReference type="SUPFAM" id="SSF55073">
    <property type="entry name" value="Nucleotide cyclase"/>
    <property type="match status" value="1"/>
</dbReference>
<keyword evidence="6" id="KW-1185">Reference proteome</keyword>
<dbReference type="PROSITE" id="PS50125">
    <property type="entry name" value="GUANYLATE_CYCLASE_2"/>
    <property type="match status" value="1"/>
</dbReference>
<reference evidence="5" key="2">
    <citation type="submission" date="2020-07" db="EMBL/GenBank/DDBJ databases">
        <authorList>
            <person name="Pettersson B.M.F."/>
            <person name="Behra P.R.K."/>
            <person name="Ramesh M."/>
            <person name="Das S."/>
            <person name="Dasgupta S."/>
            <person name="Kirsebom L.A."/>
        </authorList>
    </citation>
    <scope>NUCLEOTIDE SEQUENCE</scope>
    <source>
        <strain evidence="5">DSM 44203</strain>
    </source>
</reference>
<dbReference type="Pfam" id="PF13191">
    <property type="entry name" value="AAA_16"/>
    <property type="match status" value="1"/>
</dbReference>
<sequence length="1054" mass="113167">MEEARCGTCGAAVRATAKFCSECGAPLTREGPRAEYKQVTVLFADVVRSMDIARSVGAERLREIMAQLVDCAGAVVRRYGGTVDKFTGDGIMAVFGAPISLEDHAVRACLSALGVQDGIRDVAEDVRRRDGVELQLRIGLNSGQVITGELATAAPGYTAIGEHVGMAQRMESVAPPGGVMLSGSTVRLVQGVAALGEPESVHLKGSADPIVARRLLGFTQRRGARRSESQLVGRRWEMTALEGLLDRAIEGQGAVVGVTGPAGIGKSRLARELAEMATARGVDLFATFCESHTSQVPFHVVKSLFKAATGVEGLGAASARTLLRAQSADTDSVDLALFEDLLGIGDANAPLPSIDPDARRRRLTAWVNAASLAAGTPAVYLIEDAHWIDEASESLFADFLSVIPQTPLLTVITYRSEYRGTLAQVPGAQTFALAPLSDHETAALVSHLLGDDDSVRTLAEAITERAAGTPFFAEEIALELAERGVLQGEPGSYVMTADAADVVVPATLQATIASRIDRLDPKAKRTLAAAAVVGLRFGTELLTDIGVDPVVDDLLAAQLIDQVTFTRHPEYVFHQPLIRTVAYETQLKSDRAEVHRRVAATIEQRSAGSGDGSAALIAEHLEAARDLDAAYEWHMRAGTWSVDRDIAAARLSWERARLVADAFPVDHPDRTVKRIAPRTTLCATDWRVHAEDSAARFAELRELCAAVDDKTSLAIAAMGPMAAHSQRGEFQEAQRLASEQLALLDSIGDPMLTAQAAFGAMGVKAQTGEMAAVLRWAQATIDWADGDPTKGSLVVSSPLAVALALRGMARWWLGHSTWHDDLDNAAAFAQQSAEPLTLAVVLSWRYGMGIWHGVLLPDDRAVHTVEAALQTAEAAGNDYAVVMVKWLLGSALMLREGTEDRHRGHELLIELREVWLRQRYHVSELPVLETYLGREQALAGHRDEGIATLRNSVEEMMGRGHRGYYIPATGLLVEALLDRGGSDDVTEAQAAIAALAAAPADGSVIPGIWLLHMEALLARARGDHARYGELRDRYREMATSLGFEAHMRWAAAMP</sequence>